<accession>W7R3B1</accession>
<protein>
    <recommendedName>
        <fullName evidence="1">SPOR domain-containing protein</fullName>
    </recommendedName>
</protein>
<reference evidence="2 3" key="1">
    <citation type="journal article" date="2014" name="Genome Announc.">
        <title>Draft Genome Sequence of the Agar-Degrading Bacterium Catenovulum sp. Strain DS-2, Isolated from Intestines of Haliotis diversicolor.</title>
        <authorList>
            <person name="Shan D."/>
            <person name="Li X."/>
            <person name="Gu Z."/>
            <person name="Wei G."/>
            <person name="Gao Z."/>
            <person name="Shao Z."/>
        </authorList>
    </citation>
    <scope>NUCLEOTIDE SEQUENCE [LARGE SCALE GENOMIC DNA]</scope>
    <source>
        <strain evidence="2 3">DS-2</strain>
    </source>
</reference>
<dbReference type="Pfam" id="PF05036">
    <property type="entry name" value="SPOR"/>
    <property type="match status" value="1"/>
</dbReference>
<dbReference type="InterPro" id="IPR036680">
    <property type="entry name" value="SPOR-like_sf"/>
</dbReference>
<dbReference type="Gene3D" id="2.40.160.20">
    <property type="match status" value="1"/>
</dbReference>
<dbReference type="SUPFAM" id="SSF56925">
    <property type="entry name" value="OMPA-like"/>
    <property type="match status" value="1"/>
</dbReference>
<dbReference type="GO" id="GO:0042834">
    <property type="term" value="F:peptidoglycan binding"/>
    <property type="evidence" value="ECO:0007669"/>
    <property type="project" value="InterPro"/>
</dbReference>
<dbReference type="EMBL" id="ARZY01000001">
    <property type="protein sequence ID" value="EWH12120.1"/>
    <property type="molecule type" value="Genomic_DNA"/>
</dbReference>
<dbReference type="Proteomes" id="UP000019276">
    <property type="component" value="Unassembled WGS sequence"/>
</dbReference>
<keyword evidence="3" id="KW-1185">Reference proteome</keyword>
<gene>
    <name evidence="2" type="ORF">DS2_00315</name>
</gene>
<dbReference type="PROSITE" id="PS51724">
    <property type="entry name" value="SPOR"/>
    <property type="match status" value="1"/>
</dbReference>
<proteinExistence type="predicted"/>
<dbReference type="SUPFAM" id="SSF110997">
    <property type="entry name" value="Sporulation related repeat"/>
    <property type="match status" value="1"/>
</dbReference>
<organism evidence="2 3">
    <name type="scientific">Catenovulum agarivorans DS-2</name>
    <dbReference type="NCBI Taxonomy" id="1328313"/>
    <lineage>
        <taxon>Bacteria</taxon>
        <taxon>Pseudomonadati</taxon>
        <taxon>Pseudomonadota</taxon>
        <taxon>Gammaproteobacteria</taxon>
        <taxon>Alteromonadales</taxon>
        <taxon>Alteromonadaceae</taxon>
        <taxon>Catenovulum</taxon>
    </lineage>
</organism>
<dbReference type="AlphaFoldDB" id="W7R3B1"/>
<sequence>MASLTTIPTLAVCADEINLTAAYIQARTDKPSAGALVGVSYESKSWGGVYLDYLNIDNIEFIDDNDVEQKNSLPAYLVGYQYRVPLNQKLSVAFRLGAAIANQQISDSQQTWLEPGDTALTYAVQMNWAVSDVLSLNMGLNRIDGLNYFGDISNLQLGLTYRLSFADKSNKVVRGEISKPKPLVSNKTAPATNRQAQQADKITINSVQASDPVQPVVAPTTSSTLVEQRMAERAAQGVAEQEPKVLSKKIETNVQQRPSQNNFKLQLGAFANPSNAKQLASKLESAGYQAEVVKKDNLNIVYAVGFNDRNQATSARKAISSRFAIDGIIRAN</sequence>
<dbReference type="STRING" id="1328313.DS2_00315"/>
<evidence type="ECO:0000313" key="3">
    <source>
        <dbReference type="Proteomes" id="UP000019276"/>
    </source>
</evidence>
<comment type="caution">
    <text evidence="2">The sequence shown here is derived from an EMBL/GenBank/DDBJ whole genome shotgun (WGS) entry which is preliminary data.</text>
</comment>
<name>W7R3B1_9ALTE</name>
<dbReference type="InterPro" id="IPR007730">
    <property type="entry name" value="SPOR-like_dom"/>
</dbReference>
<evidence type="ECO:0000313" key="2">
    <source>
        <dbReference type="EMBL" id="EWH12120.1"/>
    </source>
</evidence>
<dbReference type="InterPro" id="IPR011250">
    <property type="entry name" value="OMP/PagP_B-barrel"/>
</dbReference>
<evidence type="ECO:0000259" key="1">
    <source>
        <dbReference type="PROSITE" id="PS51724"/>
    </source>
</evidence>
<feature type="domain" description="SPOR" evidence="1">
    <location>
        <begin position="257"/>
        <end position="332"/>
    </location>
</feature>
<dbReference type="Gene3D" id="3.30.70.1070">
    <property type="entry name" value="Sporulation related repeat"/>
    <property type="match status" value="1"/>
</dbReference>